<accession>A0A428PZB4</accession>
<name>A0A428PZB4_9HYPO</name>
<evidence type="ECO:0000256" key="1">
    <source>
        <dbReference type="ARBA" id="ARBA00007749"/>
    </source>
</evidence>
<keyword evidence="4" id="KW-0862">Zinc</keyword>
<dbReference type="PANTHER" id="PTHR42978">
    <property type="entry name" value="QUORUM-QUENCHING LACTONASE YTNP-RELATED-RELATED"/>
    <property type="match status" value="1"/>
</dbReference>
<evidence type="ECO:0000313" key="6">
    <source>
        <dbReference type="EMBL" id="RSL58420.1"/>
    </source>
</evidence>
<dbReference type="AlphaFoldDB" id="A0A428PZB4"/>
<keyword evidence="2" id="KW-0479">Metal-binding</keyword>
<evidence type="ECO:0000256" key="2">
    <source>
        <dbReference type="ARBA" id="ARBA00022723"/>
    </source>
</evidence>
<comment type="similarity">
    <text evidence="1">Belongs to the metallo-beta-lactamase superfamily.</text>
</comment>
<protein>
    <recommendedName>
        <fullName evidence="5">Metallo-beta-lactamase domain-containing protein</fullName>
    </recommendedName>
</protein>
<dbReference type="GO" id="GO:0016787">
    <property type="term" value="F:hydrolase activity"/>
    <property type="evidence" value="ECO:0007669"/>
    <property type="project" value="UniProtKB-KW"/>
</dbReference>
<sequence>MSASSPNFELPSSTNVVDVRVIDTNTRLRIPIAMFIEDRVPSHDFLDGPAYSFLIEHPSGQKLIFDLALRKDIAASPPAILKSFVEESEKMGASVTVDTDVASILREASIDLNDINAIIWSHWHLDHCGDPSTFPSTTSLVVGPGFKQALLPGYPANPEGLILETDYKGRELLEIDFDSHSGATKIGNFRAVDYFQDGSFYLLDSPGHTVGHMAALARTTPSTFVLMGADTAHHCGSFRPSQYLPLPEDISPSPFSNPSFLPGSIFPGEVLVKVHPQQTRDKPFYQNLSEAPDRNVADAEKSVGKVIELDSRDDVFVVVAHDSSLLDVIDFFPDKVNDWKENGWKEKSRWRFLKDFHAAVEAQSV</sequence>
<evidence type="ECO:0000256" key="4">
    <source>
        <dbReference type="ARBA" id="ARBA00022833"/>
    </source>
</evidence>
<comment type="caution">
    <text evidence="6">The sequence shown here is derived from an EMBL/GenBank/DDBJ whole genome shotgun (WGS) entry which is preliminary data.</text>
</comment>
<dbReference type="EMBL" id="NKCI01000074">
    <property type="protein sequence ID" value="RSL58420.1"/>
    <property type="molecule type" value="Genomic_DNA"/>
</dbReference>
<dbReference type="SMART" id="SM00849">
    <property type="entry name" value="Lactamase_B"/>
    <property type="match status" value="1"/>
</dbReference>
<evidence type="ECO:0000313" key="7">
    <source>
        <dbReference type="Proteomes" id="UP000288168"/>
    </source>
</evidence>
<feature type="domain" description="Metallo-beta-lactamase" evidence="5">
    <location>
        <begin position="49"/>
        <end position="275"/>
    </location>
</feature>
<organism evidence="6 7">
    <name type="scientific">Fusarium duplospermum</name>
    <dbReference type="NCBI Taxonomy" id="1325734"/>
    <lineage>
        <taxon>Eukaryota</taxon>
        <taxon>Fungi</taxon>
        <taxon>Dikarya</taxon>
        <taxon>Ascomycota</taxon>
        <taxon>Pezizomycotina</taxon>
        <taxon>Sordariomycetes</taxon>
        <taxon>Hypocreomycetidae</taxon>
        <taxon>Hypocreales</taxon>
        <taxon>Nectriaceae</taxon>
        <taxon>Fusarium</taxon>
        <taxon>Fusarium solani species complex</taxon>
    </lineage>
</organism>
<dbReference type="Pfam" id="PF00753">
    <property type="entry name" value="Lactamase_B"/>
    <property type="match status" value="1"/>
</dbReference>
<keyword evidence="7" id="KW-1185">Reference proteome</keyword>
<evidence type="ECO:0000259" key="5">
    <source>
        <dbReference type="SMART" id="SM00849"/>
    </source>
</evidence>
<dbReference type="PANTHER" id="PTHR42978:SF5">
    <property type="entry name" value="METALLO-BETA-LACTAMASE DOMAIN-CONTAINING PROTEIN"/>
    <property type="match status" value="1"/>
</dbReference>
<dbReference type="SUPFAM" id="SSF56281">
    <property type="entry name" value="Metallo-hydrolase/oxidoreductase"/>
    <property type="match status" value="1"/>
</dbReference>
<evidence type="ECO:0000256" key="3">
    <source>
        <dbReference type="ARBA" id="ARBA00022801"/>
    </source>
</evidence>
<dbReference type="CDD" id="cd07730">
    <property type="entry name" value="metallo-hydrolase-like_MBL-fold"/>
    <property type="match status" value="1"/>
</dbReference>
<gene>
    <name evidence="6" type="ORF">CEP54_007834</name>
</gene>
<keyword evidence="3" id="KW-0378">Hydrolase</keyword>
<dbReference type="GO" id="GO:0046872">
    <property type="term" value="F:metal ion binding"/>
    <property type="evidence" value="ECO:0007669"/>
    <property type="project" value="UniProtKB-KW"/>
</dbReference>
<dbReference type="Proteomes" id="UP000288168">
    <property type="component" value="Unassembled WGS sequence"/>
</dbReference>
<dbReference type="Gene3D" id="3.60.15.10">
    <property type="entry name" value="Ribonuclease Z/Hydroxyacylglutathione hydrolase-like"/>
    <property type="match status" value="1"/>
</dbReference>
<dbReference type="OrthoDB" id="10250730at2759"/>
<dbReference type="InterPro" id="IPR036866">
    <property type="entry name" value="RibonucZ/Hydroxyglut_hydro"/>
</dbReference>
<dbReference type="InterPro" id="IPR051013">
    <property type="entry name" value="MBL_superfamily_lactonases"/>
</dbReference>
<proteinExistence type="inferred from homology"/>
<dbReference type="InterPro" id="IPR001279">
    <property type="entry name" value="Metallo-B-lactamas"/>
</dbReference>
<reference evidence="6 7" key="1">
    <citation type="submission" date="2017-06" db="EMBL/GenBank/DDBJ databases">
        <title>Comparative genomic analysis of Ambrosia Fusariam Clade fungi.</title>
        <authorList>
            <person name="Stajich J.E."/>
            <person name="Carrillo J."/>
            <person name="Kijimoto T."/>
            <person name="Eskalen A."/>
            <person name="O'Donnell K."/>
            <person name="Kasson M."/>
        </authorList>
    </citation>
    <scope>NUCLEOTIDE SEQUENCE [LARGE SCALE GENOMIC DNA]</scope>
    <source>
        <strain evidence="6 7">NRRL62584</strain>
    </source>
</reference>